<proteinExistence type="predicted"/>
<comment type="caution">
    <text evidence="2">The sequence shown here is derived from an EMBL/GenBank/DDBJ whole genome shotgun (WGS) entry which is preliminary data.</text>
</comment>
<gene>
    <name evidence="2" type="ORF">ACFOUP_12505</name>
</gene>
<evidence type="ECO:0000313" key="2">
    <source>
        <dbReference type="EMBL" id="MFC3977200.1"/>
    </source>
</evidence>
<feature type="region of interest" description="Disordered" evidence="1">
    <location>
        <begin position="49"/>
        <end position="68"/>
    </location>
</feature>
<accession>A0ABV8EPM2</accession>
<dbReference type="RefSeq" id="WP_241291815.1">
    <property type="nucleotide sequence ID" value="NZ_JAKZGR010000002.1"/>
</dbReference>
<dbReference type="EMBL" id="JBHSAV010000053">
    <property type="protein sequence ID" value="MFC3977200.1"/>
    <property type="molecule type" value="Genomic_DNA"/>
</dbReference>
<sequence>MIKLGTLFQEIESKLDNSRNLGLSNSLMSENAFSDDQEAIKKCLQMHEMKYQKKRKSSKKKGKGLKKK</sequence>
<protein>
    <submittedName>
        <fullName evidence="2">Uncharacterized protein</fullName>
    </submittedName>
</protein>
<organism evidence="2 3">
    <name type="scientific">Belliella kenyensis</name>
    <dbReference type="NCBI Taxonomy" id="1472724"/>
    <lineage>
        <taxon>Bacteria</taxon>
        <taxon>Pseudomonadati</taxon>
        <taxon>Bacteroidota</taxon>
        <taxon>Cytophagia</taxon>
        <taxon>Cytophagales</taxon>
        <taxon>Cyclobacteriaceae</taxon>
        <taxon>Belliella</taxon>
    </lineage>
</organism>
<evidence type="ECO:0000256" key="1">
    <source>
        <dbReference type="SAM" id="MobiDB-lite"/>
    </source>
</evidence>
<evidence type="ECO:0000313" key="3">
    <source>
        <dbReference type="Proteomes" id="UP001595766"/>
    </source>
</evidence>
<keyword evidence="3" id="KW-1185">Reference proteome</keyword>
<feature type="compositionally biased region" description="Basic residues" evidence="1">
    <location>
        <begin position="52"/>
        <end position="68"/>
    </location>
</feature>
<dbReference type="Proteomes" id="UP001595766">
    <property type="component" value="Unassembled WGS sequence"/>
</dbReference>
<reference evidence="3" key="1">
    <citation type="journal article" date="2019" name="Int. J. Syst. Evol. Microbiol.">
        <title>The Global Catalogue of Microorganisms (GCM) 10K type strain sequencing project: providing services to taxonomists for standard genome sequencing and annotation.</title>
        <authorList>
            <consortium name="The Broad Institute Genomics Platform"/>
            <consortium name="The Broad Institute Genome Sequencing Center for Infectious Disease"/>
            <person name="Wu L."/>
            <person name="Ma J."/>
        </authorList>
    </citation>
    <scope>NUCLEOTIDE SEQUENCE [LARGE SCALE GENOMIC DNA]</scope>
    <source>
        <strain evidence="3">CECT 8551</strain>
    </source>
</reference>
<name>A0ABV8EPM2_9BACT</name>